<evidence type="ECO:0000256" key="8">
    <source>
        <dbReference type="ARBA" id="ARBA00047651"/>
    </source>
</evidence>
<keyword evidence="11" id="KW-0862">Zinc</keyword>
<feature type="binding site" evidence="10">
    <location>
        <position position="214"/>
    </location>
    <ligand>
        <name>5-aminolevulinate</name>
        <dbReference type="ChEBI" id="CHEBI:356416"/>
        <label>1</label>
    </ligand>
</feature>
<evidence type="ECO:0000256" key="14">
    <source>
        <dbReference type="RuleBase" id="RU004161"/>
    </source>
</evidence>
<evidence type="ECO:0000256" key="7">
    <source>
        <dbReference type="ARBA" id="ARBA00023244"/>
    </source>
</evidence>
<evidence type="ECO:0000256" key="11">
    <source>
        <dbReference type="PIRSR" id="PIRSR001415-3"/>
    </source>
</evidence>
<dbReference type="AlphaFoldDB" id="A0A370H0Y6"/>
<evidence type="ECO:0000256" key="5">
    <source>
        <dbReference type="ARBA" id="ARBA00023133"/>
    </source>
</evidence>
<feature type="binding site" evidence="10">
    <location>
        <position position="284"/>
    </location>
    <ligand>
        <name>5-aminolevulinate</name>
        <dbReference type="ChEBI" id="CHEBI:356416"/>
        <label>2</label>
    </ligand>
</feature>
<evidence type="ECO:0000256" key="12">
    <source>
        <dbReference type="PIRSR" id="PIRSR001415-5"/>
    </source>
</evidence>
<sequence length="334" mass="36930">MRDGLFPQTRLRRLRQNQQVRNLVREMRLDADKLVLPIFIRHGAGIKNPIASMPEQFQFSVDRLEEEIQAITALGIRSVILFGIPAEKDPLGQDAYSDKGIVQTAIPVIKKANPDLLVISDLCFCEYTDHGHCGVVEHDHTEKEVNVDNDKTLALLAKQAVSHAKAGADVIAPSGNMDGMVQAIREALDAAGYQHIPILSYSVKYASSLYGPFRQAAEGAPQFGDRRTYQMDFSNAGEAMRECALDVAEGADMLMVKPAHAYLDIIYRVKQAHPGLPLGAYHTSGEYAMIKAAAEKGWVDERKGVLEVLTAIHRAGADFIITYYAKRVAEWLRG</sequence>
<organism evidence="15 16">
    <name type="scientific">Aquicella lusitana</name>
    <dbReference type="NCBI Taxonomy" id="254246"/>
    <lineage>
        <taxon>Bacteria</taxon>
        <taxon>Pseudomonadati</taxon>
        <taxon>Pseudomonadota</taxon>
        <taxon>Gammaproteobacteria</taxon>
        <taxon>Legionellales</taxon>
        <taxon>Coxiellaceae</taxon>
        <taxon>Aquicella</taxon>
    </lineage>
</organism>
<comment type="pathway">
    <text evidence="1">Porphyrin-containing compound metabolism; protoporphyrin-IX biosynthesis; coproporphyrinogen-III from 5-aminolevulinate: step 1/4.</text>
</comment>
<keyword evidence="16" id="KW-1185">Reference proteome</keyword>
<dbReference type="PANTHER" id="PTHR11458">
    <property type="entry name" value="DELTA-AMINOLEVULINIC ACID DEHYDRATASE"/>
    <property type="match status" value="1"/>
</dbReference>
<keyword evidence="5" id="KW-0350">Heme biosynthesis</keyword>
<dbReference type="GO" id="GO:0006782">
    <property type="term" value="P:protoporphyrinogen IX biosynthetic process"/>
    <property type="evidence" value="ECO:0007669"/>
    <property type="project" value="UniProtKB-UniPathway"/>
</dbReference>
<evidence type="ECO:0000256" key="9">
    <source>
        <dbReference type="PIRSR" id="PIRSR001415-1"/>
    </source>
</evidence>
<dbReference type="GO" id="GO:0004655">
    <property type="term" value="F:porphobilinogen synthase activity"/>
    <property type="evidence" value="ECO:0007669"/>
    <property type="project" value="UniProtKB-EC"/>
</dbReference>
<keyword evidence="6 13" id="KW-0456">Lyase</keyword>
<proteinExistence type="inferred from homology"/>
<evidence type="ECO:0000256" key="13">
    <source>
        <dbReference type="RuleBase" id="RU000515"/>
    </source>
</evidence>
<evidence type="ECO:0000256" key="10">
    <source>
        <dbReference type="PIRSR" id="PIRSR001415-2"/>
    </source>
</evidence>
<feature type="binding site" evidence="10">
    <location>
        <position position="323"/>
    </location>
    <ligand>
        <name>5-aminolevulinate</name>
        <dbReference type="ChEBI" id="CHEBI:356416"/>
        <label>2</label>
    </ligand>
</feature>
<evidence type="ECO:0000256" key="1">
    <source>
        <dbReference type="ARBA" id="ARBA00004694"/>
    </source>
</evidence>
<evidence type="ECO:0000256" key="2">
    <source>
        <dbReference type="ARBA" id="ARBA00008055"/>
    </source>
</evidence>
<dbReference type="Pfam" id="PF00490">
    <property type="entry name" value="ALAD"/>
    <property type="match status" value="1"/>
</dbReference>
<dbReference type="PRINTS" id="PR00144">
    <property type="entry name" value="DALDHYDRTASE"/>
</dbReference>
<feature type="binding site" evidence="10">
    <location>
        <position position="226"/>
    </location>
    <ligand>
        <name>5-aminolevulinate</name>
        <dbReference type="ChEBI" id="CHEBI:356416"/>
        <label>1</label>
    </ligand>
</feature>
<dbReference type="SMART" id="SM01004">
    <property type="entry name" value="ALAD"/>
    <property type="match status" value="1"/>
</dbReference>
<feature type="binding site" evidence="12">
    <location>
        <position position="242"/>
    </location>
    <ligand>
        <name>Mg(2+)</name>
        <dbReference type="ChEBI" id="CHEBI:18420"/>
    </ligand>
</feature>
<dbReference type="EC" id="4.2.1.24" evidence="3 13"/>
<dbReference type="NCBIfam" id="NF006762">
    <property type="entry name" value="PRK09283.1"/>
    <property type="match status" value="1"/>
</dbReference>
<dbReference type="Proteomes" id="UP000254720">
    <property type="component" value="Unassembled WGS sequence"/>
</dbReference>
<keyword evidence="12" id="KW-0460">Magnesium</keyword>
<dbReference type="Gene3D" id="3.20.20.70">
    <property type="entry name" value="Aldolase class I"/>
    <property type="match status" value="1"/>
</dbReference>
<name>A0A370H0Y6_9COXI</name>
<feature type="active site" description="Schiff-base intermediate with substrate" evidence="9">
    <location>
        <position position="204"/>
    </location>
</feature>
<keyword evidence="7 13" id="KW-0627">Porphyrin biosynthesis</keyword>
<evidence type="ECO:0000256" key="3">
    <source>
        <dbReference type="ARBA" id="ARBA00012053"/>
    </source>
</evidence>
<dbReference type="InterPro" id="IPR013785">
    <property type="entry name" value="Aldolase_TIM"/>
</dbReference>
<dbReference type="InterPro" id="IPR030656">
    <property type="entry name" value="ALAD_AS"/>
</dbReference>
<dbReference type="OrthoDB" id="9805001at2"/>
<accession>A0A370H0Y6</accession>
<dbReference type="InterPro" id="IPR001731">
    <property type="entry name" value="ALAD"/>
</dbReference>
<evidence type="ECO:0000256" key="6">
    <source>
        <dbReference type="ARBA" id="ARBA00023239"/>
    </source>
</evidence>
<dbReference type="CDD" id="cd00384">
    <property type="entry name" value="ALAD_PBGS"/>
    <property type="match status" value="1"/>
</dbReference>
<keyword evidence="11" id="KW-0479">Metal-binding</keyword>
<dbReference type="SUPFAM" id="SSF51569">
    <property type="entry name" value="Aldolase"/>
    <property type="match status" value="1"/>
</dbReference>
<dbReference type="GO" id="GO:0008270">
    <property type="term" value="F:zinc ion binding"/>
    <property type="evidence" value="ECO:0007669"/>
    <property type="project" value="TreeGrafter"/>
</dbReference>
<dbReference type="EMBL" id="QQAX01000002">
    <property type="protein sequence ID" value="RDI48634.1"/>
    <property type="molecule type" value="Genomic_DNA"/>
</dbReference>
<evidence type="ECO:0000256" key="4">
    <source>
        <dbReference type="ARBA" id="ARBA00020771"/>
    </source>
</evidence>
<dbReference type="FunFam" id="3.20.20.70:FF:000019">
    <property type="entry name" value="Delta-aminolevulinic acid dehydratase"/>
    <property type="match status" value="1"/>
</dbReference>
<dbReference type="GO" id="GO:0005829">
    <property type="term" value="C:cytosol"/>
    <property type="evidence" value="ECO:0007669"/>
    <property type="project" value="TreeGrafter"/>
</dbReference>
<dbReference type="PROSITE" id="PS00169">
    <property type="entry name" value="D_ALA_DEHYDRATASE"/>
    <property type="match status" value="1"/>
</dbReference>
<feature type="binding site" evidence="11">
    <location>
        <position position="133"/>
    </location>
    <ligand>
        <name>Zn(2+)</name>
        <dbReference type="ChEBI" id="CHEBI:29105"/>
        <note>catalytic</note>
    </ligand>
</feature>
<dbReference type="RefSeq" id="WP_114833440.1">
    <property type="nucleotide sequence ID" value="NZ_LR699114.1"/>
</dbReference>
<dbReference type="UniPathway" id="UPA00251">
    <property type="reaction ID" value="UER00318"/>
</dbReference>
<feature type="active site" description="Schiff-base intermediate with substrate" evidence="9">
    <location>
        <position position="257"/>
    </location>
</feature>
<dbReference type="PANTHER" id="PTHR11458:SF0">
    <property type="entry name" value="DELTA-AMINOLEVULINIC ACID DEHYDRATASE"/>
    <property type="match status" value="1"/>
</dbReference>
<comment type="catalytic activity">
    <reaction evidence="8 13">
        <text>2 5-aminolevulinate = porphobilinogen + 2 H2O + H(+)</text>
        <dbReference type="Rhea" id="RHEA:24064"/>
        <dbReference type="ChEBI" id="CHEBI:15377"/>
        <dbReference type="ChEBI" id="CHEBI:15378"/>
        <dbReference type="ChEBI" id="CHEBI:58126"/>
        <dbReference type="ChEBI" id="CHEBI:356416"/>
        <dbReference type="EC" id="4.2.1.24"/>
    </reaction>
</comment>
<feature type="binding site" evidence="11">
    <location>
        <position position="125"/>
    </location>
    <ligand>
        <name>Zn(2+)</name>
        <dbReference type="ChEBI" id="CHEBI:29105"/>
        <note>catalytic</note>
    </ligand>
</feature>
<comment type="caution">
    <text evidence="15">The sequence shown here is derived from an EMBL/GenBank/DDBJ whole genome shotgun (WGS) entry which is preliminary data.</text>
</comment>
<gene>
    <name evidence="15" type="ORF">C8D86_10262</name>
</gene>
<evidence type="ECO:0000313" key="15">
    <source>
        <dbReference type="EMBL" id="RDI48634.1"/>
    </source>
</evidence>
<comment type="similarity">
    <text evidence="2 14">Belongs to the ALAD family.</text>
</comment>
<dbReference type="PIRSF" id="PIRSF001415">
    <property type="entry name" value="Porphbilin_synth"/>
    <property type="match status" value="1"/>
</dbReference>
<evidence type="ECO:0000313" key="16">
    <source>
        <dbReference type="Proteomes" id="UP000254720"/>
    </source>
</evidence>
<comment type="subunit">
    <text evidence="13">Homooctamer.</text>
</comment>
<reference evidence="15 16" key="1">
    <citation type="submission" date="2018-07" db="EMBL/GenBank/DDBJ databases">
        <title>Genomic Encyclopedia of Type Strains, Phase IV (KMG-IV): sequencing the most valuable type-strain genomes for metagenomic binning, comparative biology and taxonomic classification.</title>
        <authorList>
            <person name="Goeker M."/>
        </authorList>
    </citation>
    <scope>NUCLEOTIDE SEQUENCE [LARGE SCALE GENOMIC DNA]</scope>
    <source>
        <strain evidence="15 16">DSM 16500</strain>
    </source>
</reference>
<protein>
    <recommendedName>
        <fullName evidence="4 13">Delta-aminolevulinic acid dehydratase</fullName>
        <ecNumber evidence="3 13">4.2.1.24</ecNumber>
    </recommendedName>
</protein>
<feature type="binding site" evidence="11">
    <location>
        <position position="123"/>
    </location>
    <ligand>
        <name>Zn(2+)</name>
        <dbReference type="ChEBI" id="CHEBI:29105"/>
        <note>catalytic</note>
    </ligand>
</feature>